<evidence type="ECO:0000313" key="2">
    <source>
        <dbReference type="EMBL" id="KAJ1161940.1"/>
    </source>
</evidence>
<gene>
    <name evidence="2" type="ORF">NDU88_002420</name>
</gene>
<keyword evidence="3" id="KW-1185">Reference proteome</keyword>
<feature type="compositionally biased region" description="Basic and acidic residues" evidence="1">
    <location>
        <begin position="1"/>
        <end position="36"/>
    </location>
</feature>
<dbReference type="Proteomes" id="UP001066276">
    <property type="component" value="Chromosome 4_2"/>
</dbReference>
<name>A0AAV7SCQ2_PLEWA</name>
<evidence type="ECO:0000256" key="1">
    <source>
        <dbReference type="SAM" id="MobiDB-lite"/>
    </source>
</evidence>
<organism evidence="2 3">
    <name type="scientific">Pleurodeles waltl</name>
    <name type="common">Iberian ribbed newt</name>
    <dbReference type="NCBI Taxonomy" id="8319"/>
    <lineage>
        <taxon>Eukaryota</taxon>
        <taxon>Metazoa</taxon>
        <taxon>Chordata</taxon>
        <taxon>Craniata</taxon>
        <taxon>Vertebrata</taxon>
        <taxon>Euteleostomi</taxon>
        <taxon>Amphibia</taxon>
        <taxon>Batrachia</taxon>
        <taxon>Caudata</taxon>
        <taxon>Salamandroidea</taxon>
        <taxon>Salamandridae</taxon>
        <taxon>Pleurodelinae</taxon>
        <taxon>Pleurodeles</taxon>
    </lineage>
</organism>
<dbReference type="EMBL" id="JANPWB010000008">
    <property type="protein sequence ID" value="KAJ1161940.1"/>
    <property type="molecule type" value="Genomic_DNA"/>
</dbReference>
<evidence type="ECO:0000313" key="3">
    <source>
        <dbReference type="Proteomes" id="UP001066276"/>
    </source>
</evidence>
<sequence length="70" mass="7770">MDYARHVAEGDSERQEEEKKEGPEKTGGRPTTKEPVNRLSRTGQKPERTQKGVNSAKSPEGRGTTRYGPT</sequence>
<dbReference type="AlphaFoldDB" id="A0AAV7SCQ2"/>
<protein>
    <submittedName>
        <fullName evidence="2">Uncharacterized protein</fullName>
    </submittedName>
</protein>
<proteinExistence type="predicted"/>
<feature type="region of interest" description="Disordered" evidence="1">
    <location>
        <begin position="1"/>
        <end position="70"/>
    </location>
</feature>
<comment type="caution">
    <text evidence="2">The sequence shown here is derived from an EMBL/GenBank/DDBJ whole genome shotgun (WGS) entry which is preliminary data.</text>
</comment>
<reference evidence="2" key="1">
    <citation type="journal article" date="2022" name="bioRxiv">
        <title>Sequencing and chromosome-scale assembly of the giantPleurodeles waltlgenome.</title>
        <authorList>
            <person name="Brown T."/>
            <person name="Elewa A."/>
            <person name="Iarovenko S."/>
            <person name="Subramanian E."/>
            <person name="Araus A.J."/>
            <person name="Petzold A."/>
            <person name="Susuki M."/>
            <person name="Suzuki K.-i.T."/>
            <person name="Hayashi T."/>
            <person name="Toyoda A."/>
            <person name="Oliveira C."/>
            <person name="Osipova E."/>
            <person name="Leigh N.D."/>
            <person name="Simon A."/>
            <person name="Yun M.H."/>
        </authorList>
    </citation>
    <scope>NUCLEOTIDE SEQUENCE</scope>
    <source>
        <strain evidence="2">20211129_DDA</strain>
        <tissue evidence="2">Liver</tissue>
    </source>
</reference>
<accession>A0AAV7SCQ2</accession>